<dbReference type="EMBL" id="JABAIK010000023">
    <property type="protein sequence ID" value="NLS14566.1"/>
    <property type="molecule type" value="Genomic_DNA"/>
</dbReference>
<dbReference type="AlphaFoldDB" id="A0A7X8TTY7"/>
<evidence type="ECO:0000313" key="1">
    <source>
        <dbReference type="EMBL" id="NLS14566.1"/>
    </source>
</evidence>
<dbReference type="Pfam" id="PF19795">
    <property type="entry name" value="DUF6279"/>
    <property type="match status" value="1"/>
</dbReference>
<dbReference type="Proteomes" id="UP000535589">
    <property type="component" value="Unassembled WGS sequence"/>
</dbReference>
<dbReference type="PIRSF" id="PIRSF028200">
    <property type="entry name" value="UCP028200"/>
    <property type="match status" value="1"/>
</dbReference>
<protein>
    <recommendedName>
        <fullName evidence="3">Lipoprotein</fullName>
    </recommendedName>
</protein>
<gene>
    <name evidence="1" type="ORF">HGP28_17025</name>
</gene>
<sequence length="313" mass="36773">MNIDKLGRMSAANLSAVANRIGMWQYSRVRGGPPILKARIVTALMSLLLLSGCATQFVYNNIDWLGVDYIEDYVSLSAEQESQLQRQLQNMQQWHRRSELPQYYAHLSELRAVQPEAINDLYLIQQQRKFEQHWWRLVQYAAPTVSDLTISLTDEQKLELLKNIAVAHKEKDDEYIDKSEDEIRQSYYEKLQERTEEWVGTLTSTQKSQLKAWANEMLVTNEFWSAYRQAYLRYLAAMLAEPDPSLKQAQIDQLLYNADALYSTELRQALDYNRQLFINNLTLFATSMTQKQWAYYRKQVTEWMELAQELQSP</sequence>
<organism evidence="1 2">
    <name type="scientific">Vibrio agarilyticus</name>
    <dbReference type="NCBI Taxonomy" id="2726741"/>
    <lineage>
        <taxon>Bacteria</taxon>
        <taxon>Pseudomonadati</taxon>
        <taxon>Pseudomonadota</taxon>
        <taxon>Gammaproteobacteria</taxon>
        <taxon>Vibrionales</taxon>
        <taxon>Vibrionaceae</taxon>
        <taxon>Vibrio</taxon>
    </lineage>
</organism>
<comment type="caution">
    <text evidence="1">The sequence shown here is derived from an EMBL/GenBank/DDBJ whole genome shotgun (WGS) entry which is preliminary data.</text>
</comment>
<proteinExistence type="predicted"/>
<dbReference type="InterPro" id="IPR016875">
    <property type="entry name" value="UCP028200"/>
</dbReference>
<keyword evidence="2" id="KW-1185">Reference proteome</keyword>
<evidence type="ECO:0000313" key="2">
    <source>
        <dbReference type="Proteomes" id="UP000535589"/>
    </source>
</evidence>
<reference evidence="1 2" key="1">
    <citation type="submission" date="2020-04" db="EMBL/GenBank/DDBJ databases">
        <title>Vibrio sp. SM6, a novel species isolated from seawater.</title>
        <authorList>
            <person name="Wang X."/>
        </authorList>
    </citation>
    <scope>NUCLEOTIDE SEQUENCE [LARGE SCALE GENOMIC DNA]</scope>
    <source>
        <strain evidence="1 2">SM6</strain>
    </source>
</reference>
<accession>A0A7X8TTY7</accession>
<name>A0A7X8TTY7_9VIBR</name>
<evidence type="ECO:0008006" key="3">
    <source>
        <dbReference type="Google" id="ProtNLM"/>
    </source>
</evidence>
<dbReference type="RefSeq" id="WP_168837661.1">
    <property type="nucleotide sequence ID" value="NZ_JABAIK010000023.1"/>
</dbReference>